<dbReference type="EMBL" id="AIDX01000001">
    <property type="protein sequence ID" value="EIQ81519.1"/>
    <property type="molecule type" value="Genomic_DNA"/>
</dbReference>
<sequence>MKIINVKTEREISLDSLLTKIFENFENMEKGE</sequence>
<gene>
    <name evidence="1" type="ORF">SCAZ3_03805</name>
</gene>
<proteinExistence type="predicted"/>
<organism evidence="1 2">
    <name type="scientific">Streptococcus canis FSL Z3-227</name>
    <dbReference type="NCBI Taxonomy" id="482234"/>
    <lineage>
        <taxon>Bacteria</taxon>
        <taxon>Bacillati</taxon>
        <taxon>Bacillota</taxon>
        <taxon>Bacilli</taxon>
        <taxon>Lactobacillales</taxon>
        <taxon>Streptococcaceae</taxon>
        <taxon>Streptococcus</taxon>
    </lineage>
</organism>
<comment type="caution">
    <text evidence="1">The sequence shown here is derived from an EMBL/GenBank/DDBJ whole genome shotgun (WGS) entry which is preliminary data.</text>
</comment>
<reference evidence="1 2" key="1">
    <citation type="journal article" date="2012" name="PLoS ONE">
        <title>Gene Repertoire Evolution of Streptococcus pyogenes Inferred from Phylogenomic Analysis with Streptococcus canis and Streptococcus dysgalactiae.</title>
        <authorList>
            <person name="Lefebure T."/>
            <person name="Richards V.P."/>
            <person name="Lang P."/>
            <person name="Pavinski-Bitar P."/>
            <person name="Stanhope M.J."/>
        </authorList>
    </citation>
    <scope>NUCLEOTIDE SEQUENCE [LARGE SCALE GENOMIC DNA]</scope>
    <source>
        <strain evidence="1 2">FSL Z3-227</strain>
    </source>
</reference>
<accession>A0AAV3FS07</accession>
<name>A0AAV3FS07_STRCB</name>
<dbReference type="AlphaFoldDB" id="A0AAV3FS07"/>
<dbReference type="Proteomes" id="UP000004423">
    <property type="component" value="Unassembled WGS sequence"/>
</dbReference>
<evidence type="ECO:0000313" key="2">
    <source>
        <dbReference type="Proteomes" id="UP000004423"/>
    </source>
</evidence>
<evidence type="ECO:0000313" key="1">
    <source>
        <dbReference type="EMBL" id="EIQ81519.1"/>
    </source>
</evidence>
<protein>
    <submittedName>
        <fullName evidence="1">Uncharacterized protein</fullName>
    </submittedName>
</protein>